<gene>
    <name evidence="7" type="ORF">C1SCF055_LOCUS13065</name>
</gene>
<dbReference type="SUPFAM" id="SSF52047">
    <property type="entry name" value="RNI-like"/>
    <property type="match status" value="1"/>
</dbReference>
<feature type="region of interest" description="Disordered" evidence="6">
    <location>
        <begin position="1880"/>
        <end position="1969"/>
    </location>
</feature>
<evidence type="ECO:0000313" key="7">
    <source>
        <dbReference type="EMBL" id="CAI3985638.1"/>
    </source>
</evidence>
<dbReference type="InterPro" id="IPR027417">
    <property type="entry name" value="P-loop_NTPase"/>
</dbReference>
<dbReference type="InterPro" id="IPR001611">
    <property type="entry name" value="Leu-rich_rpt"/>
</dbReference>
<evidence type="ECO:0000256" key="3">
    <source>
        <dbReference type="ARBA" id="ARBA00022884"/>
    </source>
</evidence>
<name>A0A9P1FRE6_9DINO</name>
<feature type="compositionally biased region" description="Low complexity" evidence="6">
    <location>
        <begin position="100"/>
        <end position="111"/>
    </location>
</feature>
<evidence type="ECO:0000256" key="1">
    <source>
        <dbReference type="ARBA" id="ARBA00022490"/>
    </source>
</evidence>
<feature type="compositionally biased region" description="Basic and acidic residues" evidence="6">
    <location>
        <begin position="1753"/>
        <end position="1772"/>
    </location>
</feature>
<dbReference type="Gene3D" id="3.80.10.10">
    <property type="entry name" value="Ribonuclease Inhibitor"/>
    <property type="match status" value="2"/>
</dbReference>
<keyword evidence="3" id="KW-0694">RNA-binding</keyword>
<reference evidence="8" key="2">
    <citation type="submission" date="2024-04" db="EMBL/GenBank/DDBJ databases">
        <authorList>
            <person name="Chen Y."/>
            <person name="Shah S."/>
            <person name="Dougan E. K."/>
            <person name="Thang M."/>
            <person name="Chan C."/>
        </authorList>
    </citation>
    <scope>NUCLEOTIDE SEQUENCE [LARGE SCALE GENOMIC DNA]</scope>
</reference>
<dbReference type="GO" id="GO:0003743">
    <property type="term" value="F:translation initiation factor activity"/>
    <property type="evidence" value="ECO:0007669"/>
    <property type="project" value="UniProtKB-KW"/>
</dbReference>
<comment type="caution">
    <text evidence="7">The sequence shown here is derived from an EMBL/GenBank/DDBJ whole genome shotgun (WGS) entry which is preliminary data.</text>
</comment>
<keyword evidence="4" id="KW-0648">Protein biosynthesis</keyword>
<evidence type="ECO:0000256" key="5">
    <source>
        <dbReference type="SAM" id="Coils"/>
    </source>
</evidence>
<dbReference type="EMBL" id="CAMXCT030001003">
    <property type="protein sequence ID" value="CAL4772950.1"/>
    <property type="molecule type" value="Genomic_DNA"/>
</dbReference>
<keyword evidence="5" id="KW-0175">Coiled coil</keyword>
<evidence type="ECO:0000256" key="4">
    <source>
        <dbReference type="ARBA" id="ARBA00022917"/>
    </source>
</evidence>
<dbReference type="GO" id="GO:0005852">
    <property type="term" value="C:eukaryotic translation initiation factor 3 complex"/>
    <property type="evidence" value="ECO:0007669"/>
    <property type="project" value="InterPro"/>
</dbReference>
<keyword evidence="2 9" id="KW-0396">Initiation factor</keyword>
<dbReference type="SMART" id="SM00368">
    <property type="entry name" value="LRR_RI"/>
    <property type="match status" value="6"/>
</dbReference>
<dbReference type="Pfam" id="PF05091">
    <property type="entry name" value="eIF-3_zeta"/>
    <property type="match status" value="1"/>
</dbReference>
<evidence type="ECO:0000256" key="2">
    <source>
        <dbReference type="ARBA" id="ARBA00022540"/>
    </source>
</evidence>
<dbReference type="Proteomes" id="UP001152797">
    <property type="component" value="Unassembled WGS sequence"/>
</dbReference>
<feature type="compositionally biased region" description="Acidic residues" evidence="6">
    <location>
        <begin position="999"/>
        <end position="1014"/>
    </location>
</feature>
<feature type="coiled-coil region" evidence="5">
    <location>
        <begin position="1575"/>
        <end position="1630"/>
    </location>
</feature>
<dbReference type="EMBL" id="CAMXCT010001003">
    <property type="protein sequence ID" value="CAI3985638.1"/>
    <property type="molecule type" value="Genomic_DNA"/>
</dbReference>
<feature type="region of interest" description="Disordered" evidence="6">
    <location>
        <begin position="588"/>
        <end position="608"/>
    </location>
</feature>
<keyword evidence="10" id="KW-1185">Reference proteome</keyword>
<feature type="compositionally biased region" description="Acidic residues" evidence="6">
    <location>
        <begin position="1773"/>
        <end position="1784"/>
    </location>
</feature>
<dbReference type="InterPro" id="IPR006553">
    <property type="entry name" value="Leu-rich_rpt_Cys-con_subtyp"/>
</dbReference>
<feature type="region of interest" description="Disordered" evidence="6">
    <location>
        <begin position="62"/>
        <end position="119"/>
    </location>
</feature>
<evidence type="ECO:0000256" key="6">
    <source>
        <dbReference type="SAM" id="MobiDB-lite"/>
    </source>
</evidence>
<protein>
    <submittedName>
        <fullName evidence="9">Eukaryotic translation initiation factor 3 subunit D (eIF3d) (Eukaryotic translation initiation factor 3 subunit 7) (eIF-3-zeta) (p66)</fullName>
    </submittedName>
</protein>
<dbReference type="PANTHER" id="PTHR12399">
    <property type="entry name" value="EUKARYOTIC TRANSLATION INITIATION FACTOR 3 SUBUNIT 7"/>
    <property type="match status" value="1"/>
</dbReference>
<feature type="compositionally biased region" description="Basic and acidic residues" evidence="6">
    <location>
        <begin position="1887"/>
        <end position="1912"/>
    </location>
</feature>
<dbReference type="Gene3D" id="3.40.50.300">
    <property type="entry name" value="P-loop containing nucleotide triphosphate hydrolases"/>
    <property type="match status" value="1"/>
</dbReference>
<dbReference type="PANTHER" id="PTHR12399:SF0">
    <property type="entry name" value="EUKARYOTIC TRANSLATION INITIATION FACTOR 3 SUBUNIT D"/>
    <property type="match status" value="1"/>
</dbReference>
<dbReference type="GO" id="GO:0003723">
    <property type="term" value="F:RNA binding"/>
    <property type="evidence" value="ECO:0007669"/>
    <property type="project" value="UniProtKB-KW"/>
</dbReference>
<reference evidence="7" key="1">
    <citation type="submission" date="2022-10" db="EMBL/GenBank/DDBJ databases">
        <authorList>
            <person name="Chen Y."/>
            <person name="Dougan E. K."/>
            <person name="Chan C."/>
            <person name="Rhodes N."/>
            <person name="Thang M."/>
        </authorList>
    </citation>
    <scope>NUCLEOTIDE SEQUENCE</scope>
</reference>
<accession>A0A9P1FRE6</accession>
<sequence>MVDFVLPQVSSYIDGWGPPPQGELETPLGIGDFVEHLEKFPVTRIGRVCDFTVSGQRYQAERQKGKGFKGAGKGKGPIQALQPGKDEEGFSLVDSRPVPGKSTGRGRSSGMKGKGKSKGIQANYQEGILGQKQKPYYQANQNQAKGKGKKTTATRRGMPSFKEWSVQTRPEWTLMREIMLTSLAKLQIDAKGVDFEDVIWAGNLPTYCKMFDRITAKTERPLKRFEDLNFFNVTTSDDPVLPELLQNDDSVTVIATDHVLACLVAAARSVYSWDIVVSKVANKLIFDKRDGSQIDFLTVNETAQDPPNADDKESMNGPVKLGQEASCINQNFSQMVLDPEEPVDEMQHPNPFEDEENHGCVASGAYRYRKITLPGNPKATSEFEQNPVKLVVRSFLKAETSLRQDLLAEDCTEVNCKLPGSTELASVKAMHEYEPKPNYNWRSHLESQRGACLATELKNNAFKLGRWTAQAILAGCDTIKIGYVSRQHPKDPWSHSLLGVQTYTTSSFAEQIGLTRNNMFGIIRNIVDLIMSWEDGKYLLLKDSLLFIKCCWTTVQLDMLLIQGILELKALRRAEELQLDCCDDLSEEASQEDQLSGPAVGGQNNRRLDETLQGDDIKEEFWDMEIKEQFPGLLAICGEDARKLVQKCPIFLFGRARQGKSTVLNDLVQALGSNERPANEDHYKACTQGVEVHRWQCKGWTTPGVEEELLLFDTEGWELGGQAVDLLDQCMKKANQESIGEEVLHQRLVLVLVLGAENRHEIHDKKFHQLIKQVCDQATRSAERGQGGKPVLLPVVSKEDLFEDSDIRATTGRDFRKMLSEKIGQQMDVRDPVFIGRDKKDADPKRPCILELKDRLSNICQEQLASVHILRAVQLIMENKLMQELEKWEKEGVDPSHSLVRRFLWVVARHRNLRIRNLYEEHKTLSWAKAREKAQEIRSFTSSGDTIEGLDSWHDDPLRRKKKETLDTLGSFGMPSREATTSASSWAFDEGTPVPWDTWQDDDDDEEADEEEVGDEGAAQLAKAVENGGSKKLHTLDVSGDRISDFGMVELSKAISMANKLRLLDLSGNKVGDTAIAELAQALPPHLQELDLTGNEIGNEGVRALARVVKNHPLKELSVGENHIGDLAATYLAEAFGEGCGLVALHFTWSDLTDAGASAFAQHLCRQPKLRELWLINNKIQDAGAVDLSRAMEEHGRLRLLALDKNKITDAGAMKFVSCLVRMDKKDMTCSLVGNPSKRFDEDSLRNLNVVATTARTIAKRCVKLEMMLKFFKDFTSVGEIAQSSTTQDVVEEVVQPTTERYGACYAEFCHSFDPEYYVVHCWKALFSDLLMAIATHASGFTQPKLDASHEQYVRRPESLQRRYFVDVFCIDQARKFPQRNPRCETDKFDFVLEELSRRSTKLLVAMDRDHTPMARTWCLAEVCFAKSCQVPVLVSFGPIRPMPRRRKGMTFAKTDISLDVDAELLREELVQRGPGIGEKFEEAVVKPLQKLALETYKAIYDTMPVEQQQDCDWIKEQDNAREDMKLYGENGNSEKMRIAVEAGITHQVEDSFMEPQRRRLAQLELQFVLNTEANYTLLEHIDALQRTLKAAKEEKLEDPPLISRGQKRLAEQEAEARRLDAQKELLKSTSLGQKVAQRWELEQKTKKRTHPEVPLLDIPVVKDPKQMTSQEKKEEEIRQQRVKDQQVMVKGLRLAFEEGEEAGCDRDVIDNCRRVYSELRIFTAVKATLHRLAVEQAAQRLAEETARKAAERAAAKEAAREARRQAALERGEDFEESDESDDDAQNKFYDEEEEIEQEDEDPKDIEDGSADTLAAALMRAREIGGKHEIRDFGKGFLQELNEEAYQRYLMREMVFSASKTCAEELQHVLEQVVAAGLGKKSSGKTGQREKDAAKWDAATNEERPGVRRFLPDGDTAQDASQEQQDPESAETPMETTGDQEDERQSAAKQSDLSEATLNQNDDADAEKVSEAKTRLAFLKMRDAMEARDLESLLKLVPGAEAAAVEESEITLGWRLVRELELAVSLKKPDLKEIRMRLRKATEAKVEEETLREAARKLAAAEIREGCRLENIEMLERAIDEGTAAGMTDKQLFMGKQAFLKLQVSMVATTESPEVIRKLLSTAKEMGWPEDHKDLVQPKTRLALLELREAIEGADAEVLQKCVDNAKEHRVQIEEVEKGDYRLRILELESATKDYLPERLRDAMMEAKVAS</sequence>
<keyword evidence="1" id="KW-0963">Cytoplasm</keyword>
<organism evidence="7">
    <name type="scientific">Cladocopium goreaui</name>
    <dbReference type="NCBI Taxonomy" id="2562237"/>
    <lineage>
        <taxon>Eukaryota</taxon>
        <taxon>Sar</taxon>
        <taxon>Alveolata</taxon>
        <taxon>Dinophyceae</taxon>
        <taxon>Suessiales</taxon>
        <taxon>Symbiodiniaceae</taxon>
        <taxon>Cladocopium</taxon>
    </lineage>
</organism>
<feature type="region of interest" description="Disordered" evidence="6">
    <location>
        <begin position="966"/>
        <end position="1014"/>
    </location>
</feature>
<dbReference type="EMBL" id="CAMXCT020001003">
    <property type="protein sequence ID" value="CAL1139013.1"/>
    <property type="molecule type" value="Genomic_DNA"/>
</dbReference>
<evidence type="ECO:0000313" key="10">
    <source>
        <dbReference type="Proteomes" id="UP001152797"/>
    </source>
</evidence>
<dbReference type="InterPro" id="IPR032675">
    <property type="entry name" value="LRR_dom_sf"/>
</dbReference>
<dbReference type="OrthoDB" id="16538at2759"/>
<dbReference type="SUPFAM" id="SSF52540">
    <property type="entry name" value="P-loop containing nucleoside triphosphate hydrolases"/>
    <property type="match status" value="1"/>
</dbReference>
<dbReference type="Pfam" id="PF13516">
    <property type="entry name" value="LRR_6"/>
    <property type="match status" value="3"/>
</dbReference>
<evidence type="ECO:0000313" key="9">
    <source>
        <dbReference type="EMBL" id="CAL4772950.1"/>
    </source>
</evidence>
<evidence type="ECO:0000313" key="8">
    <source>
        <dbReference type="EMBL" id="CAL1139013.1"/>
    </source>
</evidence>
<feature type="compositionally biased region" description="Polar residues" evidence="6">
    <location>
        <begin position="1947"/>
        <end position="1961"/>
    </location>
</feature>
<feature type="region of interest" description="Disordered" evidence="6">
    <location>
        <begin position="1753"/>
        <end position="1786"/>
    </location>
</feature>
<dbReference type="InterPro" id="IPR007783">
    <property type="entry name" value="eIF3d"/>
</dbReference>
<proteinExistence type="predicted"/>
<dbReference type="SMART" id="SM00367">
    <property type="entry name" value="LRR_CC"/>
    <property type="match status" value="3"/>
</dbReference>